<dbReference type="PANTHER" id="PTHR30146:SF109">
    <property type="entry name" value="HTH-TYPE TRANSCRIPTIONAL REGULATOR GALS"/>
    <property type="match status" value="1"/>
</dbReference>
<dbReference type="CDD" id="cd01392">
    <property type="entry name" value="HTH_LacI"/>
    <property type="match status" value="1"/>
</dbReference>
<dbReference type="GO" id="GO:0003677">
    <property type="term" value="F:DNA binding"/>
    <property type="evidence" value="ECO:0007669"/>
    <property type="project" value="UniProtKB-KW"/>
</dbReference>
<dbReference type="SUPFAM" id="SSF53822">
    <property type="entry name" value="Periplasmic binding protein-like I"/>
    <property type="match status" value="1"/>
</dbReference>
<evidence type="ECO:0000313" key="6">
    <source>
        <dbReference type="EMBL" id="MEF3077630.1"/>
    </source>
</evidence>
<evidence type="ECO:0000259" key="5">
    <source>
        <dbReference type="PROSITE" id="PS50943"/>
    </source>
</evidence>
<feature type="domain" description="HTH cro/C1-type" evidence="5">
    <location>
        <begin position="7"/>
        <end position="55"/>
    </location>
</feature>
<reference evidence="6 7" key="1">
    <citation type="submission" date="2024-02" db="EMBL/GenBank/DDBJ databases">
        <title>Winogradskyella poriferorum JCM 12885.</title>
        <authorList>
            <person name="Zhang D.-F."/>
            <person name="Fu Z.-Y."/>
        </authorList>
    </citation>
    <scope>NUCLEOTIDE SEQUENCE [LARGE SCALE GENOMIC DNA]</scope>
    <source>
        <strain evidence="6 7">JCM 12885</strain>
    </source>
</reference>
<dbReference type="PROSITE" id="PS50932">
    <property type="entry name" value="HTH_LACI_2"/>
    <property type="match status" value="1"/>
</dbReference>
<protein>
    <submittedName>
        <fullName evidence="6">LacI family DNA-binding transcriptional regulator</fullName>
    </submittedName>
</protein>
<dbReference type="RefSeq" id="WP_331808460.1">
    <property type="nucleotide sequence ID" value="NZ_JAZHOU010000001.1"/>
</dbReference>
<evidence type="ECO:0000259" key="4">
    <source>
        <dbReference type="PROSITE" id="PS50932"/>
    </source>
</evidence>
<evidence type="ECO:0000256" key="3">
    <source>
        <dbReference type="ARBA" id="ARBA00023163"/>
    </source>
</evidence>
<dbReference type="SUPFAM" id="SSF47413">
    <property type="entry name" value="lambda repressor-like DNA-binding domains"/>
    <property type="match status" value="1"/>
</dbReference>
<dbReference type="PROSITE" id="PS50943">
    <property type="entry name" value="HTH_CROC1"/>
    <property type="match status" value="1"/>
</dbReference>
<dbReference type="Gene3D" id="3.40.50.2300">
    <property type="match status" value="1"/>
</dbReference>
<dbReference type="EMBL" id="JAZHOU010000001">
    <property type="protein sequence ID" value="MEF3077630.1"/>
    <property type="molecule type" value="Genomic_DNA"/>
</dbReference>
<keyword evidence="1" id="KW-0805">Transcription regulation</keyword>
<evidence type="ECO:0000256" key="1">
    <source>
        <dbReference type="ARBA" id="ARBA00023015"/>
    </source>
</evidence>
<dbReference type="SMART" id="SM00354">
    <property type="entry name" value="HTH_LACI"/>
    <property type="match status" value="1"/>
</dbReference>
<keyword evidence="7" id="KW-1185">Reference proteome</keyword>
<name>A0ABU7W1W9_9FLAO</name>
<keyword evidence="3" id="KW-0804">Transcription</keyword>
<dbReference type="InterPro" id="IPR000843">
    <property type="entry name" value="HTH_LacI"/>
</dbReference>
<proteinExistence type="predicted"/>
<sequence>MLKTSRITMKELSELSGYSVSTVSKALNGKQDISPDATEYIKSLAKKFNYVPNKFALALRGIKTKSVAVVIPEVTLNHYSKMLYHLQEIAEIKGYRVILFQTFHNEKKQYKCINSLNDGSIDGVFLISDTPKENSNLRLKNTPLIQLGVNRFNTDNEIKELSSSGFSKFLKLDC</sequence>
<comment type="caution">
    <text evidence="6">The sequence shown here is derived from an EMBL/GenBank/DDBJ whole genome shotgun (WGS) entry which is preliminary data.</text>
</comment>
<dbReference type="InterPro" id="IPR001387">
    <property type="entry name" value="Cro/C1-type_HTH"/>
</dbReference>
<accession>A0ABU7W1W9</accession>
<dbReference type="InterPro" id="IPR028082">
    <property type="entry name" value="Peripla_BP_I"/>
</dbReference>
<gene>
    <name evidence="6" type="ORF">V1468_01330</name>
</gene>
<dbReference type="Pfam" id="PF00356">
    <property type="entry name" value="LacI"/>
    <property type="match status" value="1"/>
</dbReference>
<dbReference type="InterPro" id="IPR010982">
    <property type="entry name" value="Lambda_DNA-bd_dom_sf"/>
</dbReference>
<evidence type="ECO:0000313" key="7">
    <source>
        <dbReference type="Proteomes" id="UP001356704"/>
    </source>
</evidence>
<dbReference type="PANTHER" id="PTHR30146">
    <property type="entry name" value="LACI-RELATED TRANSCRIPTIONAL REPRESSOR"/>
    <property type="match status" value="1"/>
</dbReference>
<keyword evidence="2 6" id="KW-0238">DNA-binding</keyword>
<organism evidence="6 7">
    <name type="scientific">Winogradskyella poriferorum</name>
    <dbReference type="NCBI Taxonomy" id="307627"/>
    <lineage>
        <taxon>Bacteria</taxon>
        <taxon>Pseudomonadati</taxon>
        <taxon>Bacteroidota</taxon>
        <taxon>Flavobacteriia</taxon>
        <taxon>Flavobacteriales</taxon>
        <taxon>Flavobacteriaceae</taxon>
        <taxon>Winogradskyella</taxon>
    </lineage>
</organism>
<dbReference type="Gene3D" id="1.10.260.40">
    <property type="entry name" value="lambda repressor-like DNA-binding domains"/>
    <property type="match status" value="1"/>
</dbReference>
<feature type="domain" description="HTH lacI-type" evidence="4">
    <location>
        <begin position="7"/>
        <end position="61"/>
    </location>
</feature>
<evidence type="ECO:0000256" key="2">
    <source>
        <dbReference type="ARBA" id="ARBA00023125"/>
    </source>
</evidence>
<dbReference type="Proteomes" id="UP001356704">
    <property type="component" value="Unassembled WGS sequence"/>
</dbReference>